<evidence type="ECO:0000313" key="5">
    <source>
        <dbReference type="Proteomes" id="UP000198755"/>
    </source>
</evidence>
<dbReference type="STRING" id="1612308.SAMN05444581_10447"/>
<evidence type="ECO:0000259" key="3">
    <source>
        <dbReference type="Pfam" id="PF02826"/>
    </source>
</evidence>
<dbReference type="InterPro" id="IPR036291">
    <property type="entry name" value="NAD(P)-bd_dom_sf"/>
</dbReference>
<sequence length="325" mass="35004">MNDIPSEPQKTVRSPLIVNQGGAKIGELLAAHWSRPQIIEHPKGALGWEVPPQADVLITQVSAFRGAPDSPPPGWPFGLRMIQIMSAGVDPFPPWLFEGRIASCARGVAAIPIAEFVLATILAFEKDFEAIRVRDRSQWKMRPLGSLHGKCLGLAGYGALGRAIADRARPFGMRIVALTREPRPLDEGVEGAGDLASLVGVADHLVLVLPLTPRTRKILDAPALAHAKPGLHVVNVARGALIDQDALLAALDEGRIAGASLDVTDPEPAPEGHPFYSHPKIRLTPHISWGDLRATDRLAAKILTNLDHYVRGEPVEDIVDPARGY</sequence>
<accession>A0A1I3XS77</accession>
<dbReference type="GO" id="GO:0016491">
    <property type="term" value="F:oxidoreductase activity"/>
    <property type="evidence" value="ECO:0007669"/>
    <property type="project" value="UniProtKB-KW"/>
</dbReference>
<dbReference type="Pfam" id="PF02826">
    <property type="entry name" value="2-Hacid_dh_C"/>
    <property type="match status" value="1"/>
</dbReference>
<dbReference type="SUPFAM" id="SSF51735">
    <property type="entry name" value="NAD(P)-binding Rossmann-fold domains"/>
    <property type="match status" value="1"/>
</dbReference>
<dbReference type="AlphaFoldDB" id="A0A1I3XS77"/>
<dbReference type="PANTHER" id="PTHR43333:SF1">
    <property type="entry name" value="D-ISOMER SPECIFIC 2-HYDROXYACID DEHYDROGENASE NAD-BINDING DOMAIN-CONTAINING PROTEIN"/>
    <property type="match status" value="1"/>
</dbReference>
<name>A0A1I3XS77_9HYPH</name>
<keyword evidence="5" id="KW-1185">Reference proteome</keyword>
<dbReference type="Proteomes" id="UP000198755">
    <property type="component" value="Unassembled WGS sequence"/>
</dbReference>
<evidence type="ECO:0000313" key="4">
    <source>
        <dbReference type="EMBL" id="SFK22333.1"/>
    </source>
</evidence>
<dbReference type="PANTHER" id="PTHR43333">
    <property type="entry name" value="2-HACID_DH_C DOMAIN-CONTAINING PROTEIN"/>
    <property type="match status" value="1"/>
</dbReference>
<evidence type="ECO:0000256" key="2">
    <source>
        <dbReference type="ARBA" id="ARBA00023027"/>
    </source>
</evidence>
<protein>
    <submittedName>
        <fullName evidence="4">Phosphoglycerate dehydrogenase</fullName>
    </submittedName>
</protein>
<reference evidence="4 5" key="1">
    <citation type="submission" date="2016-10" db="EMBL/GenBank/DDBJ databases">
        <authorList>
            <person name="de Groot N.N."/>
        </authorList>
    </citation>
    <scope>NUCLEOTIDE SEQUENCE [LARGE SCALE GENOMIC DNA]</scope>
    <source>
        <strain evidence="4 5">NE2</strain>
    </source>
</reference>
<dbReference type="Gene3D" id="3.40.50.720">
    <property type="entry name" value="NAD(P)-binding Rossmann-like Domain"/>
    <property type="match status" value="2"/>
</dbReference>
<dbReference type="RefSeq" id="WP_091680251.1">
    <property type="nucleotide sequence ID" value="NZ_FOSN01000004.1"/>
</dbReference>
<evidence type="ECO:0000256" key="1">
    <source>
        <dbReference type="ARBA" id="ARBA00023002"/>
    </source>
</evidence>
<gene>
    <name evidence="4" type="ORF">SAMN05444581_10447</name>
</gene>
<keyword evidence="1" id="KW-0560">Oxidoreductase</keyword>
<dbReference type="EMBL" id="FOSN01000004">
    <property type="protein sequence ID" value="SFK22333.1"/>
    <property type="molecule type" value="Genomic_DNA"/>
</dbReference>
<organism evidence="4 5">
    <name type="scientific">Methylocapsa palsarum</name>
    <dbReference type="NCBI Taxonomy" id="1612308"/>
    <lineage>
        <taxon>Bacteria</taxon>
        <taxon>Pseudomonadati</taxon>
        <taxon>Pseudomonadota</taxon>
        <taxon>Alphaproteobacteria</taxon>
        <taxon>Hyphomicrobiales</taxon>
        <taxon>Beijerinckiaceae</taxon>
        <taxon>Methylocapsa</taxon>
    </lineage>
</organism>
<dbReference type="InterPro" id="IPR006140">
    <property type="entry name" value="D-isomer_DH_NAD-bd"/>
</dbReference>
<feature type="domain" description="D-isomer specific 2-hydroxyacid dehydrogenase NAD-binding" evidence="3">
    <location>
        <begin position="120"/>
        <end position="288"/>
    </location>
</feature>
<keyword evidence="2" id="KW-0520">NAD</keyword>
<proteinExistence type="predicted"/>
<dbReference type="GO" id="GO:0051287">
    <property type="term" value="F:NAD binding"/>
    <property type="evidence" value="ECO:0007669"/>
    <property type="project" value="InterPro"/>
</dbReference>
<dbReference type="OrthoDB" id="9793626at2"/>